<reference evidence="3" key="1">
    <citation type="submission" date="2016-11" db="EMBL/GenBank/DDBJ databases">
        <authorList>
            <person name="Jaros S."/>
            <person name="Januszkiewicz K."/>
            <person name="Wedrychowicz H."/>
        </authorList>
    </citation>
    <scope>NUCLEOTIDE SEQUENCE [LARGE SCALE GENOMIC DNA]</scope>
    <source>
        <strain evidence="3">DSM 4029</strain>
    </source>
</reference>
<organism evidence="2 3">
    <name type="scientific">Bittarella massiliensis</name>
    <name type="common">ex Durand et al. 2017</name>
    <dbReference type="NCBI Taxonomy" id="1720313"/>
    <lineage>
        <taxon>Bacteria</taxon>
        <taxon>Bacillati</taxon>
        <taxon>Bacillota</taxon>
        <taxon>Clostridia</taxon>
        <taxon>Eubacteriales</taxon>
        <taxon>Oscillospiraceae</taxon>
        <taxon>Bittarella (ex Durand et al. 2017)</taxon>
    </lineage>
</organism>
<accession>A0AAQ1MBK2</accession>
<evidence type="ECO:0000313" key="2">
    <source>
        <dbReference type="EMBL" id="SHF73725.1"/>
    </source>
</evidence>
<evidence type="ECO:0000256" key="1">
    <source>
        <dbReference type="SAM" id="MobiDB-lite"/>
    </source>
</evidence>
<comment type="caution">
    <text evidence="2">The sequence shown here is derived from an EMBL/GenBank/DDBJ whole genome shotgun (WGS) entry which is preliminary data.</text>
</comment>
<feature type="region of interest" description="Disordered" evidence="1">
    <location>
        <begin position="202"/>
        <end position="234"/>
    </location>
</feature>
<gene>
    <name evidence="2" type="ORF">SAMN05444424_0506</name>
</gene>
<feature type="compositionally biased region" description="Acidic residues" evidence="1">
    <location>
        <begin position="203"/>
        <end position="230"/>
    </location>
</feature>
<dbReference type="EMBL" id="FQVY01000001">
    <property type="protein sequence ID" value="SHF73725.1"/>
    <property type="molecule type" value="Genomic_DNA"/>
</dbReference>
<protein>
    <submittedName>
        <fullName evidence="2">Uncharacterized protein</fullName>
    </submittedName>
</protein>
<proteinExistence type="predicted"/>
<dbReference type="AlphaFoldDB" id="A0AAQ1MBK2"/>
<sequence>MMNRNELLEKIAQIVLENPELKESMEMLMGGLGQTEEAVTQKPDMMYVLACKVKVHSEDGEEHYHYHPIVGETLLMPGGECNKIVSSSDLLSLQNSTKAMCQYYGSGRYQILAMKPEEFEKLQHALDETVTSLMDNIHQAVEAVLKSNCYVAQCAISFEDIYQYILRSVMLGAHGVIGAALSSDSQIISDISGVQYEYSELSCGDDDKLDEDDYEDDEDTDDYEDEDEDDGPAREIYIIRRV</sequence>
<evidence type="ECO:0000313" key="3">
    <source>
        <dbReference type="Proteomes" id="UP000184089"/>
    </source>
</evidence>
<name>A0AAQ1MBK2_9FIRM</name>
<dbReference type="Proteomes" id="UP000184089">
    <property type="component" value="Unassembled WGS sequence"/>
</dbReference>